<evidence type="ECO:0000256" key="1">
    <source>
        <dbReference type="ARBA" id="ARBA00004340"/>
    </source>
</evidence>
<organism evidence="5 6">
    <name type="scientific">Mortierella alpina</name>
    <name type="common">Oleaginous fungus</name>
    <name type="synonym">Mortierella renispora</name>
    <dbReference type="NCBI Taxonomy" id="64518"/>
    <lineage>
        <taxon>Eukaryota</taxon>
        <taxon>Fungi</taxon>
        <taxon>Fungi incertae sedis</taxon>
        <taxon>Mucoromycota</taxon>
        <taxon>Mortierellomycotina</taxon>
        <taxon>Mortierellomycetes</taxon>
        <taxon>Mortierellales</taxon>
        <taxon>Mortierellaceae</taxon>
        <taxon>Mortierella</taxon>
    </lineage>
</organism>
<sequence length="828" mass="93119">MANPLAMFCLVDGEAPSRAFPVSISFTETVGDLKDLIKAKKPNDFSDIDADKLTLWRVSYPITAANRHTAVLVSSMDSATELEPVDDIANVFQNTPPQEDSARASPSLFGHLSEPYRPESPTDIRADLDNITIEFFNPASQHIKFLDEFVRGSCHLPLTNGSIPGLPAVSGCGKTRTAMDLLSRSWGFYFNAGAEDYGSSDLHSLDRALHKYDSVYLSSDMRANTKKVKCLTYGLLYSRLLILEYCLDLANGTDTFSCQRWMLLQVATPAFKDIFQALFKSIFNYLHARLQTCTVLSMNMSIMAITVEQQFTKIKDLLRSCSTPSAVHSKFLVILDELQILGRPSSASFLDSDKTIRPVLAPVGGSASGIKMSRDEYRAAEFPDTVVDFAGWTDKEAIKSYVKRLGEWLGNEVGKRLEQLIPPEAVSRLFCDMRGRFRPIVSTIEDIIEADEPLAWENCVREREYCLTTADNPVTDLEKKRLEGNLCVELRRMFELVSQDPGSVAYAEFRNMEATLRLAVATYVTQGGYIAFKGQLPNLVEAAFGRIRLVNDTYCTTIDEPFAFLPADKYFQSIDTDYSHHRHDQLERTPTERTRGKEWEFSIPFEMVHLFHKKTVSTRLFHDAEPPHGMFQREATIVGWSGSMRTTGSQETTMDEFLHAHHLSGPDIVFVVRFSGPDSASGDIICPVSVHLKLCAKLSAYEVAQARSTVQPSTIKRHGVNLSEYCKHGHFINLIVSYPVEHADYFLDTPLTSHRKDLTEITLTIDDSNIDDLFTEIHVNVIKSTKRLAAEMAATSKEVKRRRIQRAYSEIQSSRLNMGAISAYLRRR</sequence>
<protein>
    <recommendedName>
        <fullName evidence="4">Crinkler effector protein N-terminal domain-containing protein</fullName>
    </recommendedName>
</protein>
<proteinExistence type="predicted"/>
<dbReference type="OrthoDB" id="2393824at2759"/>
<comment type="caution">
    <text evidence="5">The sequence shown here is derived from an EMBL/GenBank/DDBJ whole genome shotgun (WGS) entry which is preliminary data.</text>
</comment>
<feature type="non-terminal residue" evidence="5">
    <location>
        <position position="1"/>
    </location>
</feature>
<reference evidence="5" key="1">
    <citation type="journal article" date="2020" name="Fungal Divers.">
        <title>Resolving the Mortierellaceae phylogeny through synthesis of multi-gene phylogenetics and phylogenomics.</title>
        <authorList>
            <person name="Vandepol N."/>
            <person name="Liber J."/>
            <person name="Desiro A."/>
            <person name="Na H."/>
            <person name="Kennedy M."/>
            <person name="Barry K."/>
            <person name="Grigoriev I.V."/>
            <person name="Miller A.N."/>
            <person name="O'Donnell K."/>
            <person name="Stajich J.E."/>
            <person name="Bonito G."/>
        </authorList>
    </citation>
    <scope>NUCLEOTIDE SEQUENCE</scope>
    <source>
        <strain evidence="5">CK1249</strain>
    </source>
</reference>
<dbReference type="GO" id="GO:0043657">
    <property type="term" value="C:host cell"/>
    <property type="evidence" value="ECO:0007669"/>
    <property type="project" value="UniProtKB-SubCell"/>
</dbReference>
<dbReference type="AlphaFoldDB" id="A0A9P6IT49"/>
<name>A0A9P6IT49_MORAP</name>
<comment type="subcellular location">
    <subcellularLocation>
        <location evidence="1">Host cell</location>
    </subcellularLocation>
    <subcellularLocation>
        <location evidence="2">Secreted</location>
    </subcellularLocation>
</comment>
<dbReference type="GO" id="GO:0005576">
    <property type="term" value="C:extracellular region"/>
    <property type="evidence" value="ECO:0007669"/>
    <property type="project" value="UniProtKB-SubCell"/>
</dbReference>
<dbReference type="Pfam" id="PF20147">
    <property type="entry name" value="Crinkler"/>
    <property type="match status" value="1"/>
</dbReference>
<evidence type="ECO:0000259" key="4">
    <source>
        <dbReference type="Pfam" id="PF20147"/>
    </source>
</evidence>
<keyword evidence="3" id="KW-0964">Secreted</keyword>
<dbReference type="EMBL" id="JAAAHY010001886">
    <property type="protein sequence ID" value="KAF9946255.1"/>
    <property type="molecule type" value="Genomic_DNA"/>
</dbReference>
<dbReference type="Proteomes" id="UP000738359">
    <property type="component" value="Unassembled WGS sequence"/>
</dbReference>
<keyword evidence="6" id="KW-1185">Reference proteome</keyword>
<feature type="domain" description="Crinkler effector protein N-terminal" evidence="4">
    <location>
        <begin position="6"/>
        <end position="98"/>
    </location>
</feature>
<gene>
    <name evidence="5" type="ORF">BGZ70_003311</name>
</gene>
<evidence type="ECO:0000313" key="6">
    <source>
        <dbReference type="Proteomes" id="UP000738359"/>
    </source>
</evidence>
<evidence type="ECO:0000256" key="3">
    <source>
        <dbReference type="ARBA" id="ARBA00022525"/>
    </source>
</evidence>
<evidence type="ECO:0000256" key="2">
    <source>
        <dbReference type="ARBA" id="ARBA00004613"/>
    </source>
</evidence>
<accession>A0A9P6IT49</accession>
<dbReference type="InterPro" id="IPR045379">
    <property type="entry name" value="Crinkler_N"/>
</dbReference>
<evidence type="ECO:0000313" key="5">
    <source>
        <dbReference type="EMBL" id="KAF9946255.1"/>
    </source>
</evidence>